<evidence type="ECO:0000256" key="1">
    <source>
        <dbReference type="ARBA" id="ARBA00022741"/>
    </source>
</evidence>
<dbReference type="GO" id="GO:0005829">
    <property type="term" value="C:cytosol"/>
    <property type="evidence" value="ECO:0007669"/>
    <property type="project" value="TreeGrafter"/>
</dbReference>
<dbReference type="InterPro" id="IPR050625">
    <property type="entry name" value="ParA/MinD_ATPase"/>
</dbReference>
<dbReference type="Gene3D" id="3.40.50.300">
    <property type="entry name" value="P-loop containing nucleotide triphosphate hydrolases"/>
    <property type="match status" value="1"/>
</dbReference>
<dbReference type="KEGG" id="ock:EXM22_07295"/>
<dbReference type="RefSeq" id="WP_149485882.1">
    <property type="nucleotide sequence ID" value="NZ_CP036150.1"/>
</dbReference>
<dbReference type="PANTHER" id="PTHR43384">
    <property type="entry name" value="SEPTUM SITE-DETERMINING PROTEIN MIND HOMOLOG, CHLOROPLASTIC-RELATED"/>
    <property type="match status" value="1"/>
</dbReference>
<keyword evidence="1" id="KW-0547">Nucleotide-binding</keyword>
<dbReference type="AlphaFoldDB" id="A0A5C1QNP5"/>
<dbReference type="PANTHER" id="PTHR43384:SF4">
    <property type="entry name" value="CELLULOSE BIOSYNTHESIS PROTEIN BCSQ-RELATED"/>
    <property type="match status" value="1"/>
</dbReference>
<reference evidence="3 4" key="1">
    <citation type="submission" date="2019-02" db="EMBL/GenBank/DDBJ databases">
        <title>Complete Genome Sequence and Methylome Analysis of free living Spirochaetas.</title>
        <authorList>
            <person name="Fomenkov A."/>
            <person name="Dubinina G."/>
            <person name="Leshcheva N."/>
            <person name="Mikheeva N."/>
            <person name="Grabovich M."/>
            <person name="Vincze T."/>
            <person name="Roberts R.J."/>
        </authorList>
    </citation>
    <scope>NUCLEOTIDE SEQUENCE [LARGE SCALE GENOMIC DNA]</scope>
    <source>
        <strain evidence="3 4">K2</strain>
    </source>
</reference>
<evidence type="ECO:0000313" key="4">
    <source>
        <dbReference type="Proteomes" id="UP000324209"/>
    </source>
</evidence>
<dbReference type="GO" id="GO:0005524">
    <property type="term" value="F:ATP binding"/>
    <property type="evidence" value="ECO:0007669"/>
    <property type="project" value="UniProtKB-KW"/>
</dbReference>
<dbReference type="EMBL" id="CP036150">
    <property type="protein sequence ID" value="QEN07802.1"/>
    <property type="molecule type" value="Genomic_DNA"/>
</dbReference>
<keyword evidence="4" id="KW-1185">Reference proteome</keyword>
<accession>A0A5C1QNP5</accession>
<dbReference type="OrthoDB" id="9773088at2"/>
<dbReference type="GO" id="GO:0009898">
    <property type="term" value="C:cytoplasmic side of plasma membrane"/>
    <property type="evidence" value="ECO:0007669"/>
    <property type="project" value="TreeGrafter"/>
</dbReference>
<protein>
    <submittedName>
        <fullName evidence="3">MinD/ParA family protein</fullName>
    </submittedName>
</protein>
<dbReference type="InterPro" id="IPR033756">
    <property type="entry name" value="YlxH/NBP35"/>
</dbReference>
<dbReference type="SUPFAM" id="SSF52540">
    <property type="entry name" value="P-loop containing nucleoside triphosphate hydrolases"/>
    <property type="match status" value="1"/>
</dbReference>
<sequence length="321" mass="35561">MNRIIPVASGKGGVGKSFITVNLGVSLAGMGKTVILVDLDLGASNLHTLLGIKNNSPGIGSYLNKQADNLESLIIPTAIDRLFFLPGDGLYTTAVQQHYFQKMKIIKELPKLVADYILLDLGAGTNHNIVDYFIPFPQGIIVTIPETTAILNAYSFLKSALARSIYRHFPPRSAERDMIQNFFKQRLEGSGNSLFSLADQLSSIDVKHGQTVRKMIETFYPGVIINMGRSVGDRDLGKNLRIISRKNLGISLQYLGYLEWMPEVSRSITRRSPYCLDHKDQLSSALEGICRRIDKIVPEKSIPLYEGDEDLDTLSWTGSAI</sequence>
<name>A0A5C1QNP5_9SPIO</name>
<dbReference type="Proteomes" id="UP000324209">
    <property type="component" value="Chromosome"/>
</dbReference>
<evidence type="ECO:0000313" key="3">
    <source>
        <dbReference type="EMBL" id="QEN07802.1"/>
    </source>
</evidence>
<organism evidence="3 4">
    <name type="scientific">Oceanispirochaeta crateris</name>
    <dbReference type="NCBI Taxonomy" id="2518645"/>
    <lineage>
        <taxon>Bacteria</taxon>
        <taxon>Pseudomonadati</taxon>
        <taxon>Spirochaetota</taxon>
        <taxon>Spirochaetia</taxon>
        <taxon>Spirochaetales</taxon>
        <taxon>Spirochaetaceae</taxon>
        <taxon>Oceanispirochaeta</taxon>
    </lineage>
</organism>
<keyword evidence="2" id="KW-0067">ATP-binding</keyword>
<dbReference type="GO" id="GO:0016887">
    <property type="term" value="F:ATP hydrolysis activity"/>
    <property type="evidence" value="ECO:0007669"/>
    <property type="project" value="TreeGrafter"/>
</dbReference>
<dbReference type="Pfam" id="PF10609">
    <property type="entry name" value="ParA"/>
    <property type="match status" value="1"/>
</dbReference>
<proteinExistence type="predicted"/>
<dbReference type="InterPro" id="IPR027417">
    <property type="entry name" value="P-loop_NTPase"/>
</dbReference>
<evidence type="ECO:0000256" key="2">
    <source>
        <dbReference type="ARBA" id="ARBA00022840"/>
    </source>
</evidence>
<gene>
    <name evidence="3" type="ORF">EXM22_07295</name>
</gene>
<dbReference type="GO" id="GO:0051782">
    <property type="term" value="P:negative regulation of cell division"/>
    <property type="evidence" value="ECO:0007669"/>
    <property type="project" value="TreeGrafter"/>
</dbReference>